<gene>
    <name evidence="1" type="ORF">EN45_028390</name>
</gene>
<proteinExistence type="predicted"/>
<organism evidence="1">
    <name type="scientific">Penicillium chrysogenum</name>
    <name type="common">Penicillium notatum</name>
    <dbReference type="NCBI Taxonomy" id="5076"/>
    <lineage>
        <taxon>Eukaryota</taxon>
        <taxon>Fungi</taxon>
        <taxon>Dikarya</taxon>
        <taxon>Ascomycota</taxon>
        <taxon>Pezizomycotina</taxon>
        <taxon>Eurotiomycetes</taxon>
        <taxon>Eurotiomycetidae</taxon>
        <taxon>Eurotiales</taxon>
        <taxon>Aspergillaceae</taxon>
        <taxon>Penicillium</taxon>
        <taxon>Penicillium chrysogenum species complex</taxon>
    </lineage>
</organism>
<dbReference type="EMBL" id="CM002798">
    <property type="protein sequence ID" value="KZN92678.1"/>
    <property type="molecule type" value="Genomic_DNA"/>
</dbReference>
<protein>
    <submittedName>
        <fullName evidence="1">Uncharacterized protein</fullName>
    </submittedName>
</protein>
<dbReference type="PANTHER" id="PTHR48419:SF1">
    <property type="entry name" value="SULFOTRANSFERASE DOMAIN-CONTAINING PROTEIN"/>
    <property type="match status" value="1"/>
</dbReference>
<dbReference type="Gene3D" id="3.40.50.300">
    <property type="entry name" value="P-loop containing nucleotide triphosphate hydrolases"/>
    <property type="match status" value="1"/>
</dbReference>
<evidence type="ECO:0000313" key="1">
    <source>
        <dbReference type="EMBL" id="KZN92678.1"/>
    </source>
</evidence>
<dbReference type="InterPro" id="IPR027417">
    <property type="entry name" value="P-loop_NTPase"/>
</dbReference>
<dbReference type="SUPFAM" id="SSF52540">
    <property type="entry name" value="P-loop containing nucleoside triphosphate hydrolases"/>
    <property type="match status" value="1"/>
</dbReference>
<dbReference type="PANTHER" id="PTHR48419">
    <property type="entry name" value="SULFOTRANSFERASE DOMAIN-CONTAINING PROTEIN"/>
    <property type="match status" value="1"/>
</dbReference>
<dbReference type="InterPro" id="IPR053226">
    <property type="entry name" value="Pyrrolopyrazine_biosynth_F"/>
</dbReference>
<name>A0A167XCU1_PENCH</name>
<dbReference type="AlphaFoldDB" id="A0A167XCU1"/>
<accession>A0A167XCU1</accession>
<dbReference type="Proteomes" id="UP000076449">
    <property type="component" value="Chromosome I"/>
</dbReference>
<sequence length="353" mass="39698">MAATSTPGNNEPHRILLVSVPRTASNLLLKVLNIPNQPNVLSSPKGGYFFYDAFMAAGIEGLVEKPLDQWTAEEKSETKAVVQKCFDRLEEYSARARAENKIMFTKEHAFWLVNPCFFTNNEGITPEDHSQFQVSMPERYGSSATFSAKNKTIMPDEYLRTWRIAFIIRHPALAWPSMYRAMQKLSKAGFIDDDGMRGASFTNMSMEWTRTLFDWCREQPDESVTPLVIDANDVIHNPGAVVKFCEKAGLDTSFMQFEWNGAEKKSESWAAETANADTPEEVAFHKTAASIMLSTLEESTGVVKDKAPASVDIDAEVAKWRLEFGDEVAELIEKATRDSMPDYEYLKANRVTA</sequence>
<dbReference type="PhylomeDB" id="A0A167XCU1"/>
<reference evidence="1" key="1">
    <citation type="journal article" date="2014" name="Genome Announc.">
        <title>Complete sequencing and chromosome-scale genome assembly of the industrial progenitor strain P2niaD18 from the penicillin producer Penicillium chrysogenum.</title>
        <authorList>
            <person name="Specht T."/>
            <person name="Dahlmann T.A."/>
            <person name="Zadra I."/>
            <person name="Kurnsteiner H."/>
            <person name="Kuck U."/>
        </authorList>
    </citation>
    <scope>NUCLEOTIDE SEQUENCE [LARGE SCALE GENOMIC DNA]</scope>
    <source>
        <strain evidence="1">P2niaD18</strain>
    </source>
</reference>